<dbReference type="EMBL" id="CP003837">
    <property type="protein sequence ID" value="AGH46582.1"/>
    <property type="molecule type" value="Genomic_DNA"/>
</dbReference>
<dbReference type="Proteomes" id="UP000011864">
    <property type="component" value="Chromosome"/>
</dbReference>
<proteinExistence type="predicted"/>
<gene>
    <name evidence="2" type="ORF">C427_4480</name>
</gene>
<evidence type="ECO:0000313" key="3">
    <source>
        <dbReference type="Proteomes" id="UP000011864"/>
    </source>
</evidence>
<protein>
    <submittedName>
        <fullName evidence="2">Uncharacterized protein</fullName>
    </submittedName>
</protein>
<keyword evidence="3" id="KW-1185">Reference proteome</keyword>
<dbReference type="KEGG" id="gps:C427_4480"/>
<reference evidence="2 3" key="1">
    <citation type="journal article" date="2013" name="Genome Announc.">
        <title>Complete Genome Sequence of Glaciecola psychrophila Strain 170T.</title>
        <authorList>
            <person name="Yin J."/>
            <person name="Chen J."/>
            <person name="Liu G."/>
            <person name="Yu Y."/>
            <person name="Song L."/>
            <person name="Wang X."/>
            <person name="Qu X."/>
        </authorList>
    </citation>
    <scope>NUCLEOTIDE SEQUENCE [LARGE SCALE GENOMIC DNA]</scope>
    <source>
        <strain evidence="2 3">170</strain>
    </source>
</reference>
<accession>M4S7F8</accession>
<name>M4S7F8_9ALTE</name>
<organism evidence="2 3">
    <name type="scientific">Paraglaciecola psychrophila 170</name>
    <dbReference type="NCBI Taxonomy" id="1129794"/>
    <lineage>
        <taxon>Bacteria</taxon>
        <taxon>Pseudomonadati</taxon>
        <taxon>Pseudomonadota</taxon>
        <taxon>Gammaproteobacteria</taxon>
        <taxon>Alteromonadales</taxon>
        <taxon>Alteromonadaceae</taxon>
        <taxon>Paraglaciecola</taxon>
    </lineage>
</organism>
<dbReference type="HOGENOM" id="CLU_3255342_0_0_6"/>
<feature type="region of interest" description="Disordered" evidence="1">
    <location>
        <begin position="1"/>
        <end position="42"/>
    </location>
</feature>
<sequence>MYPDSGHMGAFDGLTVKRRQLRGDSGQNNPKRDNVELMRLAV</sequence>
<evidence type="ECO:0000256" key="1">
    <source>
        <dbReference type="SAM" id="MobiDB-lite"/>
    </source>
</evidence>
<dbReference type="PATRIC" id="fig|1129794.4.peg.4462"/>
<dbReference type="AlphaFoldDB" id="M4S7F8"/>
<evidence type="ECO:0000313" key="2">
    <source>
        <dbReference type="EMBL" id="AGH46582.1"/>
    </source>
</evidence>